<dbReference type="RefSeq" id="WP_022216361.1">
    <property type="nucleotide sequence ID" value="NZ_BLYL01000001.1"/>
</dbReference>
<organism evidence="7 8">
    <name type="scientific">Coprococcus eutactus</name>
    <dbReference type="NCBI Taxonomy" id="33043"/>
    <lineage>
        <taxon>Bacteria</taxon>
        <taxon>Bacillati</taxon>
        <taxon>Bacillota</taxon>
        <taxon>Clostridia</taxon>
        <taxon>Lachnospirales</taxon>
        <taxon>Lachnospiraceae</taxon>
        <taxon>Coprococcus</taxon>
    </lineage>
</organism>
<dbReference type="InterPro" id="IPR007115">
    <property type="entry name" value="6-PTP_synth/QueD"/>
</dbReference>
<name>A0AAI9NX85_9FIRM</name>
<comment type="catalytic activity">
    <reaction evidence="6">
        <text>7,8-dihydroneopterin 3'-triphosphate + H2O = 6-carboxy-5,6,7,8-tetrahydropterin + triphosphate + acetaldehyde + 2 H(+)</text>
        <dbReference type="Rhea" id="RHEA:27966"/>
        <dbReference type="ChEBI" id="CHEBI:15343"/>
        <dbReference type="ChEBI" id="CHEBI:15377"/>
        <dbReference type="ChEBI" id="CHEBI:15378"/>
        <dbReference type="ChEBI" id="CHEBI:18036"/>
        <dbReference type="ChEBI" id="CHEBI:58462"/>
        <dbReference type="ChEBI" id="CHEBI:61032"/>
        <dbReference type="EC" id="4.1.2.50"/>
    </reaction>
</comment>
<evidence type="ECO:0000313" key="7">
    <source>
        <dbReference type="EMBL" id="GFO93272.1"/>
    </source>
</evidence>
<accession>A0AAI9NX85</accession>
<comment type="similarity">
    <text evidence="2">Belongs to the PTPS family. QueD subfamily.</text>
</comment>
<dbReference type="Pfam" id="PF01242">
    <property type="entry name" value="PTPS"/>
    <property type="match status" value="1"/>
</dbReference>
<evidence type="ECO:0000313" key="8">
    <source>
        <dbReference type="Proteomes" id="UP000660047"/>
    </source>
</evidence>
<evidence type="ECO:0000256" key="4">
    <source>
        <dbReference type="ARBA" id="ARBA00018141"/>
    </source>
</evidence>
<dbReference type="Gene3D" id="3.30.479.10">
    <property type="entry name" value="6-pyruvoyl tetrahydropterin synthase/QueD"/>
    <property type="match status" value="1"/>
</dbReference>
<comment type="caution">
    <text evidence="7">The sequence shown here is derived from an EMBL/GenBank/DDBJ whole genome shotgun (WGS) entry which is preliminary data.</text>
</comment>
<sequence length="149" mass="17826">MRFRQYKFKFYLNARHGIYKNGLMGEIHPHTWEIVINVVKGRDETVKFHHLEHRVEEFLSAYQDKTLNDVPPFDMINPTLENICEYFKEELTKILNRNGWIFLMMEISESPSMSYVVSLIDDSYTEEMQTINSITDRILKDIKENDETK</sequence>
<dbReference type="SUPFAM" id="SSF55620">
    <property type="entry name" value="Tetrahydrobiopterin biosynthesis enzymes-like"/>
    <property type="match status" value="1"/>
</dbReference>
<evidence type="ECO:0000256" key="2">
    <source>
        <dbReference type="ARBA" id="ARBA00008900"/>
    </source>
</evidence>
<dbReference type="InterPro" id="IPR038418">
    <property type="entry name" value="6-PTP_synth/QueD_sf"/>
</dbReference>
<dbReference type="AlphaFoldDB" id="A0AAI9NX85"/>
<evidence type="ECO:0000256" key="6">
    <source>
        <dbReference type="ARBA" id="ARBA00048807"/>
    </source>
</evidence>
<dbReference type="EC" id="4.1.2.50" evidence="3"/>
<evidence type="ECO:0000256" key="3">
    <source>
        <dbReference type="ARBA" id="ARBA00012982"/>
    </source>
</evidence>
<protein>
    <recommendedName>
        <fullName evidence="4">6-carboxy-5,6,7,8-tetrahydropterin synthase</fullName>
        <ecNumber evidence="3">4.1.2.50</ecNumber>
    </recommendedName>
    <alternativeName>
        <fullName evidence="5">Queuosine biosynthesis protein QueD</fullName>
    </alternativeName>
</protein>
<proteinExistence type="inferred from homology"/>
<dbReference type="NCBIfam" id="TIGR03112">
    <property type="entry name" value="6_pyr_pter_rel"/>
    <property type="match status" value="1"/>
</dbReference>
<dbReference type="InterPro" id="IPR017543">
    <property type="entry name" value="6-PTP_synth-rel_bac"/>
</dbReference>
<dbReference type="GO" id="GO:0070497">
    <property type="term" value="F:6-carboxytetrahydropterin synthase activity"/>
    <property type="evidence" value="ECO:0007669"/>
    <property type="project" value="UniProtKB-EC"/>
</dbReference>
<gene>
    <name evidence="7" type="ORF">COEU31_03180</name>
</gene>
<evidence type="ECO:0000256" key="1">
    <source>
        <dbReference type="ARBA" id="ARBA00005061"/>
    </source>
</evidence>
<evidence type="ECO:0000256" key="5">
    <source>
        <dbReference type="ARBA" id="ARBA00031449"/>
    </source>
</evidence>
<dbReference type="Proteomes" id="UP000660047">
    <property type="component" value="Unassembled WGS sequence"/>
</dbReference>
<comment type="pathway">
    <text evidence="1">Purine metabolism; 7-cyano-7-deazaguanine biosynthesis.</text>
</comment>
<dbReference type="EMBL" id="BLYL01000001">
    <property type="protein sequence ID" value="GFO93272.1"/>
    <property type="molecule type" value="Genomic_DNA"/>
</dbReference>
<reference evidence="7" key="1">
    <citation type="submission" date="2020-06" db="EMBL/GenBank/DDBJ databases">
        <title>Characterization of fructooligosaccharide metabolism and fructooligosaccharide-degrading enzymes in human commensal butyrate producers.</title>
        <authorList>
            <person name="Tanno H."/>
            <person name="Fujii T."/>
            <person name="Hirano K."/>
            <person name="Maeno S."/>
            <person name="Tonozuka T."/>
            <person name="Sakamoto M."/>
            <person name="Ohkuma M."/>
            <person name="Tochio T."/>
            <person name="Endo A."/>
        </authorList>
    </citation>
    <scope>NUCLEOTIDE SEQUENCE</scope>
    <source>
        <strain evidence="7">JCM 31265</strain>
    </source>
</reference>